<dbReference type="Proteomes" id="UP000034085">
    <property type="component" value="Plasmid"/>
</dbReference>
<dbReference type="PATRIC" id="fig|1261127.3.peg.5754"/>
<dbReference type="KEGG" id="cama:F384_27705"/>
<evidence type="ECO:0008006" key="3">
    <source>
        <dbReference type="Google" id="ProtNLM"/>
    </source>
</evidence>
<dbReference type="HOGENOM" id="CLU_097490_0_0_6"/>
<name>A0A0F6RJ57_CITAM</name>
<keyword evidence="1" id="KW-0614">Plasmid</keyword>
<dbReference type="EMBL" id="CP011133">
    <property type="protein sequence ID" value="AKE62323.1"/>
    <property type="molecule type" value="Genomic_DNA"/>
</dbReference>
<proteinExistence type="predicted"/>
<gene>
    <name evidence="1" type="ORF">F384_27705</name>
</gene>
<evidence type="ECO:0000313" key="2">
    <source>
        <dbReference type="Proteomes" id="UP000034085"/>
    </source>
</evidence>
<evidence type="ECO:0000313" key="1">
    <source>
        <dbReference type="EMBL" id="AKE62323.1"/>
    </source>
</evidence>
<dbReference type="RefSeq" id="WP_046499445.1">
    <property type="nucleotide sequence ID" value="NZ_CP011133.1"/>
</dbReference>
<geneLocation type="plasmid" evidence="1">
    <name>unnamed</name>
</geneLocation>
<protein>
    <recommendedName>
        <fullName evidence="3">Peptidase</fullName>
    </recommendedName>
</protein>
<sequence length="249" mass="28906">MTPRQIIRSHIAAERALPRGTLIWLFYENADDLISLSEVGDNLERWHQRVGSPEEIQVILDMPDDDSEAWLFSPTKLFSPRVKTPVLTARDKAVARYGISRIVTAEKVAFLYSSHLMHLYRQFYGFTGPEPEVRVNWNAKNSWGGGRAITISPSSIYPDSDTPRYRYHEYAHIEQNKDIGAFYSINQLDHIKGVVAHELAHFCQRHTGKNNFKYGFPVLPEKNYRTAHGDGWQFLYAFFRAELNKRIYR</sequence>
<dbReference type="OrthoDB" id="6626612at2"/>
<reference evidence="1 2" key="1">
    <citation type="submission" date="2015-03" db="EMBL/GenBank/DDBJ databases">
        <title>Complete genome sequence of Citrobacter amalonaticus Y19.</title>
        <authorList>
            <person name="Park S."/>
        </authorList>
    </citation>
    <scope>NUCLEOTIDE SEQUENCE [LARGE SCALE GENOMIC DNA]</scope>
    <source>
        <strain evidence="1 2">Y19</strain>
        <plasmid evidence="2">Plasmid</plasmid>
    </source>
</reference>
<accession>A0A0F6RJ57</accession>
<organism evidence="1 2">
    <name type="scientific">Citrobacter amalonaticus Y19</name>
    <dbReference type="NCBI Taxonomy" id="1261127"/>
    <lineage>
        <taxon>Bacteria</taxon>
        <taxon>Pseudomonadati</taxon>
        <taxon>Pseudomonadota</taxon>
        <taxon>Gammaproteobacteria</taxon>
        <taxon>Enterobacterales</taxon>
        <taxon>Enterobacteriaceae</taxon>
        <taxon>Citrobacter</taxon>
    </lineage>
</organism>
<dbReference type="AlphaFoldDB" id="A0A0F6RJ57"/>